<feature type="region of interest" description="Disordered" evidence="1">
    <location>
        <begin position="35"/>
        <end position="62"/>
    </location>
</feature>
<dbReference type="PANTHER" id="PTHR31308:SF5">
    <property type="entry name" value="ERGOSTERYL-BETA-GLUCOSIDASE"/>
    <property type="match status" value="1"/>
</dbReference>
<keyword evidence="3" id="KW-1185">Reference proteome</keyword>
<dbReference type="KEGG" id="lbc:LACBIDRAFT_304874"/>
<dbReference type="EMBL" id="DS547119">
    <property type="protein sequence ID" value="EDR04197.1"/>
    <property type="molecule type" value="Genomic_DNA"/>
</dbReference>
<dbReference type="InterPro" id="IPR052066">
    <property type="entry name" value="Glycosphingolipid_Hydrolases"/>
</dbReference>
<organism evidence="3">
    <name type="scientific">Laccaria bicolor (strain S238N-H82 / ATCC MYA-4686)</name>
    <name type="common">Bicoloured deceiver</name>
    <name type="synonym">Laccaria laccata var. bicolor</name>
    <dbReference type="NCBI Taxonomy" id="486041"/>
    <lineage>
        <taxon>Eukaryota</taxon>
        <taxon>Fungi</taxon>
        <taxon>Dikarya</taxon>
        <taxon>Basidiomycota</taxon>
        <taxon>Agaricomycotina</taxon>
        <taxon>Agaricomycetes</taxon>
        <taxon>Agaricomycetidae</taxon>
        <taxon>Agaricales</taxon>
        <taxon>Agaricineae</taxon>
        <taxon>Hydnangiaceae</taxon>
        <taxon>Laccaria</taxon>
    </lineage>
</organism>
<name>B0DMJ4_LACBS</name>
<dbReference type="AlphaFoldDB" id="B0DMJ4"/>
<dbReference type="HOGENOM" id="CLU_980281_0_0_1"/>
<keyword evidence="2" id="KW-0378">Hydrolase</keyword>
<dbReference type="InParanoid" id="B0DMJ4"/>
<evidence type="ECO:0000313" key="2">
    <source>
        <dbReference type="EMBL" id="EDR04197.1"/>
    </source>
</evidence>
<protein>
    <submittedName>
        <fullName evidence="2">Glycoside hydrolase family 5 protein</fullName>
    </submittedName>
</protein>
<dbReference type="PANTHER" id="PTHR31308">
    <property type="match status" value="1"/>
</dbReference>
<proteinExistence type="predicted"/>
<dbReference type="Gene3D" id="3.20.20.80">
    <property type="entry name" value="Glycosidases"/>
    <property type="match status" value="1"/>
</dbReference>
<evidence type="ECO:0000256" key="1">
    <source>
        <dbReference type="SAM" id="MobiDB-lite"/>
    </source>
</evidence>
<accession>B0DMJ4</accession>
<sequence length="284" mass="32180">MNNKAVTCVAVYMLLMSFSQKGIDKLGNFQEHMKMRHPDGKQSNTKDRTGISDGVARQSPKPSVLTAKLRSIGFVSLHQDVWSRYSGGSGGTARTLEAVRFDPHAIEEVGAAWLLVIRGRGHVEAERGIWSYGYQELSAATMAQEPHTPQSCYLVKDRHGKEMMNEPHRGYTHVPLMHAFDYNTNLHLLYVPSCWVLHPTLVSTWTWSFPMPTKKTSTPLLNTSKRKAWRPDGPTNGRCLWELHHVWGCDNVKDQPVVLQETTSAKTWSLKRRSTGTWTFTTLF</sequence>
<gene>
    <name evidence="2" type="ORF">LACBIDRAFT_304874</name>
</gene>
<dbReference type="GeneID" id="6080663"/>
<evidence type="ECO:0000313" key="3">
    <source>
        <dbReference type="Proteomes" id="UP000001194"/>
    </source>
</evidence>
<reference evidence="2 3" key="1">
    <citation type="journal article" date="2008" name="Nature">
        <title>The genome of Laccaria bicolor provides insights into mycorrhizal symbiosis.</title>
        <authorList>
            <person name="Martin F."/>
            <person name="Aerts A."/>
            <person name="Ahren D."/>
            <person name="Brun A."/>
            <person name="Danchin E.G.J."/>
            <person name="Duchaussoy F."/>
            <person name="Gibon J."/>
            <person name="Kohler A."/>
            <person name="Lindquist E."/>
            <person name="Pereda V."/>
            <person name="Salamov A."/>
            <person name="Shapiro H.J."/>
            <person name="Wuyts J."/>
            <person name="Blaudez D."/>
            <person name="Buee M."/>
            <person name="Brokstein P."/>
            <person name="Canbaeck B."/>
            <person name="Cohen D."/>
            <person name="Courty P.E."/>
            <person name="Coutinho P.M."/>
            <person name="Delaruelle C."/>
            <person name="Detter J.C."/>
            <person name="Deveau A."/>
            <person name="DiFazio S."/>
            <person name="Duplessis S."/>
            <person name="Fraissinet-Tachet L."/>
            <person name="Lucic E."/>
            <person name="Frey-Klett P."/>
            <person name="Fourrey C."/>
            <person name="Feussner I."/>
            <person name="Gay G."/>
            <person name="Grimwood J."/>
            <person name="Hoegger P.J."/>
            <person name="Jain P."/>
            <person name="Kilaru S."/>
            <person name="Labbe J."/>
            <person name="Lin Y.C."/>
            <person name="Legue V."/>
            <person name="Le Tacon F."/>
            <person name="Marmeisse R."/>
            <person name="Melayah D."/>
            <person name="Montanini B."/>
            <person name="Muratet M."/>
            <person name="Nehls U."/>
            <person name="Niculita-Hirzel H."/>
            <person name="Oudot-Le Secq M.P."/>
            <person name="Peter M."/>
            <person name="Quesneville H."/>
            <person name="Rajashekar B."/>
            <person name="Reich M."/>
            <person name="Rouhier N."/>
            <person name="Schmutz J."/>
            <person name="Yin T."/>
            <person name="Chalot M."/>
            <person name="Henrissat B."/>
            <person name="Kuees U."/>
            <person name="Lucas S."/>
            <person name="Van de Peer Y."/>
            <person name="Podila G.K."/>
            <person name="Polle A."/>
            <person name="Pukkila P.J."/>
            <person name="Richardson P.M."/>
            <person name="Rouze P."/>
            <person name="Sanders I.R."/>
            <person name="Stajich J.E."/>
            <person name="Tunlid A."/>
            <person name="Tuskan G."/>
            <person name="Grigoriev I.V."/>
        </authorList>
    </citation>
    <scope>NUCLEOTIDE SEQUENCE [LARGE SCALE GENOMIC DNA]</scope>
    <source>
        <strain evidence="3">S238N-H82 / ATCC MYA-4686</strain>
    </source>
</reference>
<dbReference type="Proteomes" id="UP000001194">
    <property type="component" value="Unassembled WGS sequence"/>
</dbReference>
<dbReference type="GO" id="GO:1904462">
    <property type="term" value="P:ergosteryl 3-beta-D-glucoside catabolic process"/>
    <property type="evidence" value="ECO:0007669"/>
    <property type="project" value="TreeGrafter"/>
</dbReference>
<dbReference type="RefSeq" id="XP_001885088.1">
    <property type="nucleotide sequence ID" value="XM_001885053.1"/>
</dbReference>
<dbReference type="GO" id="GO:0050295">
    <property type="term" value="F:steryl-beta-glucosidase activity"/>
    <property type="evidence" value="ECO:0007669"/>
    <property type="project" value="TreeGrafter"/>
</dbReference>
<dbReference type="OrthoDB" id="9971853at2759"/>
<feature type="compositionally biased region" description="Basic and acidic residues" evidence="1">
    <location>
        <begin position="35"/>
        <end position="50"/>
    </location>
</feature>